<name>A0A061SFB3_9CHLO</name>
<dbReference type="EMBL" id="GBEZ01002050">
    <property type="protein sequence ID" value="JAC82973.1"/>
    <property type="molecule type" value="Transcribed_RNA"/>
</dbReference>
<reference evidence="2" key="1">
    <citation type="submission" date="2014-05" db="EMBL/GenBank/DDBJ databases">
        <title>The transcriptome of the halophilic microalga Tetraselmis sp. GSL018 isolated from the Great Salt Lake, Utah.</title>
        <authorList>
            <person name="Jinkerson R.E."/>
            <person name="D'Adamo S."/>
            <person name="Posewitz M.C."/>
        </authorList>
    </citation>
    <scope>NUCLEOTIDE SEQUENCE</scope>
    <source>
        <strain evidence="2">GSL018</strain>
    </source>
</reference>
<organism evidence="2">
    <name type="scientific">Tetraselmis sp. GSL018</name>
    <dbReference type="NCBI Taxonomy" id="582737"/>
    <lineage>
        <taxon>Eukaryota</taxon>
        <taxon>Viridiplantae</taxon>
        <taxon>Chlorophyta</taxon>
        <taxon>core chlorophytes</taxon>
        <taxon>Chlorodendrophyceae</taxon>
        <taxon>Chlorodendrales</taxon>
        <taxon>Chlorodendraceae</taxon>
        <taxon>Tetraselmis</taxon>
    </lineage>
</organism>
<gene>
    <name evidence="2" type="ORF">TSPGSL018_4443</name>
</gene>
<protein>
    <submittedName>
        <fullName evidence="2">Uncharacterized protein</fullName>
    </submittedName>
</protein>
<sequence length="75" mass="7748">MHAGSPPQRDNSRAQSELVRRGDSSDLNTAPVSRLPLHPSVSAPLTPSDPVPGPCCSSGHPLRIARGKDRKGGGG</sequence>
<accession>A0A061SFB3</accession>
<dbReference type="AlphaFoldDB" id="A0A061SFB3"/>
<feature type="region of interest" description="Disordered" evidence="1">
    <location>
        <begin position="1"/>
        <end position="75"/>
    </location>
</feature>
<evidence type="ECO:0000313" key="2">
    <source>
        <dbReference type="EMBL" id="JAC82973.1"/>
    </source>
</evidence>
<proteinExistence type="predicted"/>
<evidence type="ECO:0000256" key="1">
    <source>
        <dbReference type="SAM" id="MobiDB-lite"/>
    </source>
</evidence>
<feature type="compositionally biased region" description="Basic and acidic residues" evidence="1">
    <location>
        <begin position="66"/>
        <end position="75"/>
    </location>
</feature>